<dbReference type="InterPro" id="IPR006689">
    <property type="entry name" value="Small_GTPase_ARF/SAR"/>
</dbReference>
<evidence type="ECO:0000313" key="3">
    <source>
        <dbReference type="EMBL" id="KAG0279156.1"/>
    </source>
</evidence>
<dbReference type="SUPFAM" id="SSF52540">
    <property type="entry name" value="P-loop containing nucleoside triphosphate hydrolases"/>
    <property type="match status" value="2"/>
</dbReference>
<sequence>MDHLSSSRGRVITTKSIICNSSHDDIYLSFQDDVLFKVAIYGGNPSMMWNHNTAGTAGVVCVVDSADEIKIEQTGVALSGFYERHEKLLRKSVLLVLANKQDRLGALSVAEVKGRLELETRFKGRRWHIQGCDVVSGEGLQEGVDWMNTAAGSYVANPRVYSHDSQGGAVEEYECDGWVAKVYGARPTVAFTRWILGQKRQVLVIGYEGSGVRTFLSQNINHGKMKAILDTNRDDDSYLLPGDTGPYYLVRFEVTVCGGNPCMYWCGLPEGTAGVICIFDSSDEKWIELTMAALLQLCKRHEKALRKSVLLVLANKQDPLNALSVMEETNAVSGDGVQHGMDWMSKHV</sequence>
<reference evidence="3 4" key="1">
    <citation type="journal article" date="2020" name="Fungal Divers.">
        <title>Resolving the Mortierellaceae phylogeny through synthesis of multi-gene phylogenetics and phylogenomics.</title>
        <authorList>
            <person name="Vandepol N."/>
            <person name="Liber J."/>
            <person name="Desiro A."/>
            <person name="Na H."/>
            <person name="Kennedy M."/>
            <person name="Barry K."/>
            <person name="Grigoriev I.V."/>
            <person name="Miller A.N."/>
            <person name="O'Donnell K."/>
            <person name="Stajich J.E."/>
            <person name="Bonito G."/>
        </authorList>
    </citation>
    <scope>NUCLEOTIDE SEQUENCE [LARGE SCALE GENOMIC DNA]</scope>
    <source>
        <strain evidence="3 4">AD045</strain>
    </source>
</reference>
<organism evidence="3 4">
    <name type="scientific">Linnemannia gamsii</name>
    <dbReference type="NCBI Taxonomy" id="64522"/>
    <lineage>
        <taxon>Eukaryota</taxon>
        <taxon>Fungi</taxon>
        <taxon>Fungi incertae sedis</taxon>
        <taxon>Mucoromycota</taxon>
        <taxon>Mortierellomycotina</taxon>
        <taxon>Mortierellomycetes</taxon>
        <taxon>Mortierellales</taxon>
        <taxon>Mortierellaceae</taxon>
        <taxon>Linnemannia</taxon>
    </lineage>
</organism>
<dbReference type="PANTHER" id="PTHR11711">
    <property type="entry name" value="ADP RIBOSYLATION FACTOR-RELATED"/>
    <property type="match status" value="1"/>
</dbReference>
<dbReference type="InterPro" id="IPR024156">
    <property type="entry name" value="Small_GTPase_ARF"/>
</dbReference>
<comment type="caution">
    <text evidence="3">The sequence shown here is derived from an EMBL/GenBank/DDBJ whole genome shotgun (WGS) entry which is preliminary data.</text>
</comment>
<accession>A0ABQ7JLI1</accession>
<evidence type="ECO:0000256" key="1">
    <source>
        <dbReference type="ARBA" id="ARBA00022741"/>
    </source>
</evidence>
<evidence type="ECO:0000313" key="4">
    <source>
        <dbReference type="Proteomes" id="UP001194696"/>
    </source>
</evidence>
<dbReference type="Proteomes" id="UP001194696">
    <property type="component" value="Unassembled WGS sequence"/>
</dbReference>
<proteinExistence type="predicted"/>
<dbReference type="Pfam" id="PF00025">
    <property type="entry name" value="Arf"/>
    <property type="match status" value="2"/>
</dbReference>
<dbReference type="InterPro" id="IPR027417">
    <property type="entry name" value="P-loop_NTPase"/>
</dbReference>
<keyword evidence="4" id="KW-1185">Reference proteome</keyword>
<keyword evidence="2" id="KW-0342">GTP-binding</keyword>
<evidence type="ECO:0000256" key="2">
    <source>
        <dbReference type="ARBA" id="ARBA00023134"/>
    </source>
</evidence>
<dbReference type="EMBL" id="JAAAIM010001370">
    <property type="protein sequence ID" value="KAG0279156.1"/>
    <property type="molecule type" value="Genomic_DNA"/>
</dbReference>
<dbReference type="Gene3D" id="3.40.50.300">
    <property type="entry name" value="P-loop containing nucleotide triphosphate hydrolases"/>
    <property type="match status" value="2"/>
</dbReference>
<dbReference type="SMART" id="SM00177">
    <property type="entry name" value="ARF"/>
    <property type="match status" value="1"/>
</dbReference>
<protein>
    <submittedName>
        <fullName evidence="3">E3 ubiquitin-protein ligase trim23</fullName>
    </submittedName>
</protein>
<name>A0ABQ7JLI1_9FUNG</name>
<keyword evidence="1" id="KW-0547">Nucleotide-binding</keyword>
<gene>
    <name evidence="3" type="primary">TRIM23</name>
    <name evidence="3" type="ORF">BGZ96_002051</name>
</gene>